<name>A0A6A6X208_9PLEO</name>
<protein>
    <recommendedName>
        <fullName evidence="1">BTB domain-containing protein</fullName>
    </recommendedName>
</protein>
<organism evidence="2 3">
    <name type="scientific">Melanomma pulvis-pyrius CBS 109.77</name>
    <dbReference type="NCBI Taxonomy" id="1314802"/>
    <lineage>
        <taxon>Eukaryota</taxon>
        <taxon>Fungi</taxon>
        <taxon>Dikarya</taxon>
        <taxon>Ascomycota</taxon>
        <taxon>Pezizomycotina</taxon>
        <taxon>Dothideomycetes</taxon>
        <taxon>Pleosporomycetidae</taxon>
        <taxon>Pleosporales</taxon>
        <taxon>Melanommataceae</taxon>
        <taxon>Melanomma</taxon>
    </lineage>
</organism>
<dbReference type="AlphaFoldDB" id="A0A6A6X208"/>
<dbReference type="PANTHER" id="PTHR47843">
    <property type="entry name" value="BTB DOMAIN-CONTAINING PROTEIN-RELATED"/>
    <property type="match status" value="1"/>
</dbReference>
<dbReference type="EMBL" id="MU002078">
    <property type="protein sequence ID" value="KAF2790359.1"/>
    <property type="molecule type" value="Genomic_DNA"/>
</dbReference>
<keyword evidence="3" id="KW-1185">Reference proteome</keyword>
<evidence type="ECO:0000313" key="3">
    <source>
        <dbReference type="Proteomes" id="UP000799757"/>
    </source>
</evidence>
<accession>A0A6A6X208</accession>
<dbReference type="InterPro" id="IPR011333">
    <property type="entry name" value="SKP1/BTB/POZ_sf"/>
</dbReference>
<feature type="domain" description="BTB" evidence="1">
    <location>
        <begin position="27"/>
        <end position="93"/>
    </location>
</feature>
<dbReference type="Proteomes" id="UP000799757">
    <property type="component" value="Unassembled WGS sequence"/>
</dbReference>
<dbReference type="CDD" id="cd18186">
    <property type="entry name" value="BTB_POZ_ZBTB_KLHL-like"/>
    <property type="match status" value="1"/>
</dbReference>
<dbReference type="PROSITE" id="PS50097">
    <property type="entry name" value="BTB"/>
    <property type="match status" value="1"/>
</dbReference>
<dbReference type="Gene3D" id="3.30.710.10">
    <property type="entry name" value="Potassium Channel Kv1.1, Chain A"/>
    <property type="match status" value="1"/>
</dbReference>
<dbReference type="SMART" id="SM00225">
    <property type="entry name" value="BTB"/>
    <property type="match status" value="1"/>
</dbReference>
<dbReference type="OrthoDB" id="6359816at2759"/>
<dbReference type="Pfam" id="PF00651">
    <property type="entry name" value="BTB"/>
    <property type="match status" value="1"/>
</dbReference>
<reference evidence="2" key="1">
    <citation type="journal article" date="2020" name="Stud. Mycol.">
        <title>101 Dothideomycetes genomes: a test case for predicting lifestyles and emergence of pathogens.</title>
        <authorList>
            <person name="Haridas S."/>
            <person name="Albert R."/>
            <person name="Binder M."/>
            <person name="Bloem J."/>
            <person name="Labutti K."/>
            <person name="Salamov A."/>
            <person name="Andreopoulos B."/>
            <person name="Baker S."/>
            <person name="Barry K."/>
            <person name="Bills G."/>
            <person name="Bluhm B."/>
            <person name="Cannon C."/>
            <person name="Castanera R."/>
            <person name="Culley D."/>
            <person name="Daum C."/>
            <person name="Ezra D."/>
            <person name="Gonzalez J."/>
            <person name="Henrissat B."/>
            <person name="Kuo A."/>
            <person name="Liang C."/>
            <person name="Lipzen A."/>
            <person name="Lutzoni F."/>
            <person name="Magnuson J."/>
            <person name="Mondo S."/>
            <person name="Nolan M."/>
            <person name="Ohm R."/>
            <person name="Pangilinan J."/>
            <person name="Park H.-J."/>
            <person name="Ramirez L."/>
            <person name="Alfaro M."/>
            <person name="Sun H."/>
            <person name="Tritt A."/>
            <person name="Yoshinaga Y."/>
            <person name="Zwiers L.-H."/>
            <person name="Turgeon B."/>
            <person name="Goodwin S."/>
            <person name="Spatafora J."/>
            <person name="Crous P."/>
            <person name="Grigoriev I."/>
        </authorList>
    </citation>
    <scope>NUCLEOTIDE SEQUENCE</scope>
    <source>
        <strain evidence="2">CBS 109.77</strain>
    </source>
</reference>
<evidence type="ECO:0000259" key="1">
    <source>
        <dbReference type="PROSITE" id="PS50097"/>
    </source>
</evidence>
<dbReference type="PANTHER" id="PTHR47843:SF5">
    <property type="entry name" value="BTB_POZ DOMAIN PROTEIN"/>
    <property type="match status" value="1"/>
</dbReference>
<proteinExistence type="predicted"/>
<gene>
    <name evidence="2" type="ORF">K505DRAFT_340489</name>
</gene>
<sequence>MSSASQAKATRALIESMAGFLQDGKHSDFTIICGDDIYKVHKIVIASLSQHFRRAIEFGKEKEENSITLHDDDHDLVKLMIQFMYTIDYDVTTISSASAAGAASAALAIRVAREADLGHLLDPNHCEYFCLHGFRRQGDSECPQLLNTASAQDLVTHAELYSLADKYMMQSLKDLCIEKFKMCCHHYYYYSEALSDAIEAVYENTPGTDLGLRDVVVELLCQKPELLNKDVIKETLKQYNELTIAVLMQKGKELTWW</sequence>
<dbReference type="SUPFAM" id="SSF54695">
    <property type="entry name" value="POZ domain"/>
    <property type="match status" value="1"/>
</dbReference>
<evidence type="ECO:0000313" key="2">
    <source>
        <dbReference type="EMBL" id="KAF2790359.1"/>
    </source>
</evidence>
<dbReference type="InterPro" id="IPR000210">
    <property type="entry name" value="BTB/POZ_dom"/>
</dbReference>